<accession>A0A7X0FY66</accession>
<proteinExistence type="predicted"/>
<dbReference type="Proteomes" id="UP000546324">
    <property type="component" value="Unassembled WGS sequence"/>
</dbReference>
<organism evidence="2 3">
    <name type="scientific">Actinomadura coerulea</name>
    <dbReference type="NCBI Taxonomy" id="46159"/>
    <lineage>
        <taxon>Bacteria</taxon>
        <taxon>Bacillati</taxon>
        <taxon>Actinomycetota</taxon>
        <taxon>Actinomycetes</taxon>
        <taxon>Streptosporangiales</taxon>
        <taxon>Thermomonosporaceae</taxon>
        <taxon>Actinomadura</taxon>
    </lineage>
</organism>
<evidence type="ECO:0000313" key="2">
    <source>
        <dbReference type="EMBL" id="MBB6395922.1"/>
    </source>
</evidence>
<dbReference type="EMBL" id="JACHMQ010000001">
    <property type="protein sequence ID" value="MBB6395922.1"/>
    <property type="molecule type" value="Genomic_DNA"/>
</dbReference>
<dbReference type="AlphaFoldDB" id="A0A7X0FY66"/>
<keyword evidence="3" id="KW-1185">Reference proteome</keyword>
<protein>
    <submittedName>
        <fullName evidence="2">Uncharacterized protein</fullName>
    </submittedName>
</protein>
<name>A0A7X0FY66_9ACTN</name>
<comment type="caution">
    <text evidence="2">The sequence shown here is derived from an EMBL/GenBank/DDBJ whole genome shotgun (WGS) entry which is preliminary data.</text>
</comment>
<gene>
    <name evidence="2" type="ORF">BKA00_002836</name>
</gene>
<evidence type="ECO:0000313" key="3">
    <source>
        <dbReference type="Proteomes" id="UP000546324"/>
    </source>
</evidence>
<feature type="region of interest" description="Disordered" evidence="1">
    <location>
        <begin position="1"/>
        <end position="36"/>
    </location>
</feature>
<sequence length="36" mass="3887">MSEANRGVWGVAPPQRHSMSEANRGVWGVAPHKDTA</sequence>
<evidence type="ECO:0000256" key="1">
    <source>
        <dbReference type="SAM" id="MobiDB-lite"/>
    </source>
</evidence>
<reference evidence="2 3" key="1">
    <citation type="submission" date="2020-08" db="EMBL/GenBank/DDBJ databases">
        <title>Sequencing the genomes of 1000 actinobacteria strains.</title>
        <authorList>
            <person name="Klenk H.-P."/>
        </authorList>
    </citation>
    <scope>NUCLEOTIDE SEQUENCE [LARGE SCALE GENOMIC DNA]</scope>
    <source>
        <strain evidence="2 3">DSM 43675</strain>
    </source>
</reference>